<protein>
    <submittedName>
        <fullName evidence="1">Uncharacterized protein</fullName>
    </submittedName>
</protein>
<evidence type="ECO:0000313" key="2">
    <source>
        <dbReference type="Proteomes" id="UP000245119"/>
    </source>
</evidence>
<evidence type="ECO:0000313" key="1">
    <source>
        <dbReference type="EMBL" id="PVD33188.1"/>
    </source>
</evidence>
<accession>A0A2T7PID9</accession>
<dbReference type="EMBL" id="PZQS01000003">
    <property type="protein sequence ID" value="PVD33188.1"/>
    <property type="molecule type" value="Genomic_DNA"/>
</dbReference>
<dbReference type="Proteomes" id="UP000245119">
    <property type="component" value="Linkage Group LG3"/>
</dbReference>
<organism evidence="1 2">
    <name type="scientific">Pomacea canaliculata</name>
    <name type="common">Golden apple snail</name>
    <dbReference type="NCBI Taxonomy" id="400727"/>
    <lineage>
        <taxon>Eukaryota</taxon>
        <taxon>Metazoa</taxon>
        <taxon>Spiralia</taxon>
        <taxon>Lophotrochozoa</taxon>
        <taxon>Mollusca</taxon>
        <taxon>Gastropoda</taxon>
        <taxon>Caenogastropoda</taxon>
        <taxon>Architaenioglossa</taxon>
        <taxon>Ampullarioidea</taxon>
        <taxon>Ampullariidae</taxon>
        <taxon>Pomacea</taxon>
    </lineage>
</organism>
<proteinExistence type="predicted"/>
<dbReference type="AlphaFoldDB" id="A0A2T7PID9"/>
<sequence length="78" mass="8125">MFLARGTDNILSADPDPICVIPILITGPLGVTAEAAAGQVTVTRGGRPQQPYTGLGHLTWTAADTATHTHPPHPPTVY</sequence>
<comment type="caution">
    <text evidence="1">The sequence shown here is derived from an EMBL/GenBank/DDBJ whole genome shotgun (WGS) entry which is preliminary data.</text>
</comment>
<keyword evidence="2" id="KW-1185">Reference proteome</keyword>
<gene>
    <name evidence="1" type="ORF">C0Q70_04439</name>
</gene>
<name>A0A2T7PID9_POMCA</name>
<reference evidence="1 2" key="1">
    <citation type="submission" date="2018-04" db="EMBL/GenBank/DDBJ databases">
        <title>The genome of golden apple snail Pomacea canaliculata provides insight into stress tolerance and invasive adaptation.</title>
        <authorList>
            <person name="Liu C."/>
            <person name="Liu B."/>
            <person name="Ren Y."/>
            <person name="Zhang Y."/>
            <person name="Wang H."/>
            <person name="Li S."/>
            <person name="Jiang F."/>
            <person name="Yin L."/>
            <person name="Zhang G."/>
            <person name="Qian W."/>
            <person name="Fan W."/>
        </authorList>
    </citation>
    <scope>NUCLEOTIDE SEQUENCE [LARGE SCALE GENOMIC DNA]</scope>
    <source>
        <strain evidence="1">SZHN2017</strain>
        <tissue evidence="1">Muscle</tissue>
    </source>
</reference>